<dbReference type="InterPro" id="IPR036291">
    <property type="entry name" value="NAD(P)-bd_dom_sf"/>
</dbReference>
<proteinExistence type="inferred from homology"/>
<dbReference type="PANTHER" id="PTHR43477">
    <property type="entry name" value="DIHYDROANTICAPSIN 7-DEHYDROGENASE"/>
    <property type="match status" value="1"/>
</dbReference>
<dbReference type="InterPro" id="IPR051122">
    <property type="entry name" value="SDR_DHRS6-like"/>
</dbReference>
<dbReference type="RefSeq" id="WP_186631259.1">
    <property type="nucleotide sequence ID" value="NZ_JACOAF010000001.1"/>
</dbReference>
<dbReference type="InterPro" id="IPR002347">
    <property type="entry name" value="SDR_fam"/>
</dbReference>
<evidence type="ECO:0000256" key="2">
    <source>
        <dbReference type="ARBA" id="ARBA00023002"/>
    </source>
</evidence>
<dbReference type="PANTHER" id="PTHR43477:SF1">
    <property type="entry name" value="DIHYDROANTICAPSIN 7-DEHYDROGENASE"/>
    <property type="match status" value="1"/>
</dbReference>
<dbReference type="SUPFAM" id="SSF51735">
    <property type="entry name" value="NAD(P)-binding Rossmann-fold domains"/>
    <property type="match status" value="1"/>
</dbReference>
<keyword evidence="4" id="KW-1185">Reference proteome</keyword>
<evidence type="ECO:0000313" key="4">
    <source>
        <dbReference type="Proteomes" id="UP000659698"/>
    </source>
</evidence>
<sequence length="232" mass="24946">MKNYLIIGGSSGIGKALVELLAQAGHRVYATYCQHPVQPESSSLAYHYLDVRETDHDLNFLPDSLDGFVYCPGSINLVPFHRLKPADFAADFHLQVNGAIQLLQAILPKLKAAGNASVVFFSTVAVQTGFPFHAQVAVSKGAIEGLTRALAAEWAPNIRVNAVAPSLTDTPLAAKYLSSEEKMQANAQRHPLKKLGSPLDIAHMAAFLLSEQSAWMTGQILHVDGGMSSVKV</sequence>
<dbReference type="Gene3D" id="3.40.50.720">
    <property type="entry name" value="NAD(P)-binding Rossmann-like Domain"/>
    <property type="match status" value="1"/>
</dbReference>
<organism evidence="3 4">
    <name type="scientific">Rufibacter sediminis</name>
    <dbReference type="NCBI Taxonomy" id="2762756"/>
    <lineage>
        <taxon>Bacteria</taxon>
        <taxon>Pseudomonadati</taxon>
        <taxon>Bacteroidota</taxon>
        <taxon>Cytophagia</taxon>
        <taxon>Cytophagales</taxon>
        <taxon>Hymenobacteraceae</taxon>
        <taxon>Rufibacter</taxon>
    </lineage>
</organism>
<gene>
    <name evidence="3" type="ORF">H7U12_00600</name>
</gene>
<dbReference type="PRINTS" id="PR00081">
    <property type="entry name" value="GDHRDH"/>
</dbReference>
<comment type="similarity">
    <text evidence="1">Belongs to the short-chain dehydrogenases/reductases (SDR) family.</text>
</comment>
<accession>A0ABR6VLP0</accession>
<reference evidence="3 4" key="1">
    <citation type="journal article" date="2019" name="Int. J. Syst. Evol. Microbiol.">
        <title>Rufibacter sediminis sp. nov., isolated from freshwater lake sediment.</title>
        <authorList>
            <person name="Qu J.H."/>
            <person name="Zhang L.J."/>
            <person name="Fu Y.H."/>
            <person name="Li H.F."/>
        </authorList>
    </citation>
    <scope>NUCLEOTIDE SEQUENCE [LARGE SCALE GENOMIC DNA]</scope>
    <source>
        <strain evidence="3 4">H-1</strain>
    </source>
</reference>
<protein>
    <submittedName>
        <fullName evidence="3">SDR family oxidoreductase</fullName>
    </submittedName>
</protein>
<dbReference type="Proteomes" id="UP000659698">
    <property type="component" value="Unassembled WGS sequence"/>
</dbReference>
<name>A0ABR6VLP0_9BACT</name>
<dbReference type="Pfam" id="PF13561">
    <property type="entry name" value="adh_short_C2"/>
    <property type="match status" value="1"/>
</dbReference>
<dbReference type="CDD" id="cd05233">
    <property type="entry name" value="SDR_c"/>
    <property type="match status" value="1"/>
</dbReference>
<evidence type="ECO:0000313" key="3">
    <source>
        <dbReference type="EMBL" id="MBC3538156.1"/>
    </source>
</evidence>
<comment type="caution">
    <text evidence="3">The sequence shown here is derived from an EMBL/GenBank/DDBJ whole genome shotgun (WGS) entry which is preliminary data.</text>
</comment>
<keyword evidence="2" id="KW-0560">Oxidoreductase</keyword>
<dbReference type="EMBL" id="JACOAF010000001">
    <property type="protein sequence ID" value="MBC3538156.1"/>
    <property type="molecule type" value="Genomic_DNA"/>
</dbReference>
<evidence type="ECO:0000256" key="1">
    <source>
        <dbReference type="ARBA" id="ARBA00006484"/>
    </source>
</evidence>